<dbReference type="EMBL" id="BPLQ01002774">
    <property type="protein sequence ID" value="GIX95630.1"/>
    <property type="molecule type" value="Genomic_DNA"/>
</dbReference>
<comment type="caution">
    <text evidence="1">The sequence shown here is derived from an EMBL/GenBank/DDBJ whole genome shotgun (WGS) entry which is preliminary data.</text>
</comment>
<dbReference type="AlphaFoldDB" id="A0AAV4PI03"/>
<name>A0AAV4PI03_9ARAC</name>
<protein>
    <submittedName>
        <fullName evidence="1">Uncharacterized protein</fullName>
    </submittedName>
</protein>
<gene>
    <name evidence="1" type="ORF">CDAR_102911</name>
</gene>
<evidence type="ECO:0000313" key="2">
    <source>
        <dbReference type="Proteomes" id="UP001054837"/>
    </source>
</evidence>
<dbReference type="Proteomes" id="UP001054837">
    <property type="component" value="Unassembled WGS sequence"/>
</dbReference>
<proteinExistence type="predicted"/>
<keyword evidence="2" id="KW-1185">Reference proteome</keyword>
<reference evidence="1 2" key="1">
    <citation type="submission" date="2021-06" db="EMBL/GenBank/DDBJ databases">
        <title>Caerostris darwini draft genome.</title>
        <authorList>
            <person name="Kono N."/>
            <person name="Arakawa K."/>
        </authorList>
    </citation>
    <scope>NUCLEOTIDE SEQUENCE [LARGE SCALE GENOMIC DNA]</scope>
</reference>
<accession>A0AAV4PI03</accession>
<organism evidence="1 2">
    <name type="scientific">Caerostris darwini</name>
    <dbReference type="NCBI Taxonomy" id="1538125"/>
    <lineage>
        <taxon>Eukaryota</taxon>
        <taxon>Metazoa</taxon>
        <taxon>Ecdysozoa</taxon>
        <taxon>Arthropoda</taxon>
        <taxon>Chelicerata</taxon>
        <taxon>Arachnida</taxon>
        <taxon>Araneae</taxon>
        <taxon>Araneomorphae</taxon>
        <taxon>Entelegynae</taxon>
        <taxon>Araneoidea</taxon>
        <taxon>Araneidae</taxon>
        <taxon>Caerostris</taxon>
    </lineage>
</organism>
<evidence type="ECO:0000313" key="1">
    <source>
        <dbReference type="EMBL" id="GIX95630.1"/>
    </source>
</evidence>
<sequence length="133" mass="15153">MRRYSNTGRARAFYPLNPDRTLFHTPTSLHVMSRTDRQLILEGLMDLSSWVKESPFEEDTIKEGHGSGIQDDGVQFLQAVSYEEIFKCKQSTCILPLKPSADRTLFHTPSSLYVLSRTDRQLISEGLMAPDKC</sequence>